<evidence type="ECO:0000313" key="2">
    <source>
        <dbReference type="Proteomes" id="UP000033566"/>
    </source>
</evidence>
<sequence>MAHYNLYDTLGLDRSASTSDLRGELDSRLATGPFDNPGGEEEVKLASNILGDERKREVYDKRLGELDAEPITVPALRQLAEMNLGGTGAAPQAHSGNGFDSAKQSFATAREDATSKAHALGEDYKNTSTQVIVVTAVAAGLVGIILGGILF</sequence>
<dbReference type="PATRIC" id="fig|161896.4.peg.1946"/>
<dbReference type="OrthoDB" id="4398434at2"/>
<dbReference type="STRING" id="161896.UL81_09980"/>
<protein>
    <submittedName>
        <fullName evidence="1">Uncharacterized protein</fullName>
    </submittedName>
</protein>
<dbReference type="AlphaFoldDB" id="A0A0F6QY47"/>
<dbReference type="KEGG" id="ccj:UL81_09980"/>
<dbReference type="RefSeq" id="WP_052097673.1">
    <property type="nucleotide sequence ID" value="NZ_CP011311.1"/>
</dbReference>
<keyword evidence="2" id="KW-1185">Reference proteome</keyword>
<dbReference type="Proteomes" id="UP000033566">
    <property type="component" value="Chromosome"/>
</dbReference>
<reference evidence="1 2" key="1">
    <citation type="journal article" date="2015" name="Genome Announc.">
        <title>Complete Genome Sequence of Corynebacterium camporealensis DSM 44610, Isolated from the Milk of a Manchega Sheep with Subclinical Mastitis.</title>
        <authorList>
            <person name="Ruckert C."/>
            <person name="Albersmeier A."/>
            <person name="Winkler A."/>
            <person name="Tauch A."/>
        </authorList>
    </citation>
    <scope>NUCLEOTIDE SEQUENCE [LARGE SCALE GENOMIC DNA]</scope>
    <source>
        <strain evidence="1 2">DSM 44610</strain>
    </source>
</reference>
<organism evidence="1 2">
    <name type="scientific">Corynebacterium camporealensis</name>
    <dbReference type="NCBI Taxonomy" id="161896"/>
    <lineage>
        <taxon>Bacteria</taxon>
        <taxon>Bacillati</taxon>
        <taxon>Actinomycetota</taxon>
        <taxon>Actinomycetes</taxon>
        <taxon>Mycobacteriales</taxon>
        <taxon>Corynebacteriaceae</taxon>
        <taxon>Corynebacterium</taxon>
    </lineage>
</organism>
<dbReference type="HOGENOM" id="CLU_1728295_0_0_11"/>
<evidence type="ECO:0000313" key="1">
    <source>
        <dbReference type="EMBL" id="AKE39930.1"/>
    </source>
</evidence>
<accession>A0A0F6QY47</accession>
<dbReference type="EMBL" id="CP011311">
    <property type="protein sequence ID" value="AKE39930.1"/>
    <property type="molecule type" value="Genomic_DNA"/>
</dbReference>
<gene>
    <name evidence="1" type="ORF">UL81_09980</name>
</gene>
<name>A0A0F6QY47_9CORY</name>
<proteinExistence type="predicted"/>